<name>A0A4Q8AJG4_9MICO</name>
<dbReference type="InterPro" id="IPR051783">
    <property type="entry name" value="NAD(P)-dependent_oxidoreduct"/>
</dbReference>
<dbReference type="InterPro" id="IPR001509">
    <property type="entry name" value="Epimerase_deHydtase"/>
</dbReference>
<dbReference type="InterPro" id="IPR036291">
    <property type="entry name" value="NAD(P)-bd_dom_sf"/>
</dbReference>
<dbReference type="Gene3D" id="3.40.50.720">
    <property type="entry name" value="NAD(P)-binding Rossmann-like Domain"/>
    <property type="match status" value="1"/>
</dbReference>
<accession>A0A4Q8AJG4</accession>
<evidence type="ECO:0000313" key="2">
    <source>
        <dbReference type="EMBL" id="RZU63919.1"/>
    </source>
</evidence>
<comment type="caution">
    <text evidence="2">The sequence shown here is derived from an EMBL/GenBank/DDBJ whole genome shotgun (WGS) entry which is preliminary data.</text>
</comment>
<evidence type="ECO:0000259" key="1">
    <source>
        <dbReference type="Pfam" id="PF01370"/>
    </source>
</evidence>
<dbReference type="SUPFAM" id="SSF51735">
    <property type="entry name" value="NAD(P)-binding Rossmann-fold domains"/>
    <property type="match status" value="1"/>
</dbReference>
<feature type="domain" description="NAD-dependent epimerase/dehydratase" evidence="1">
    <location>
        <begin position="3"/>
        <end position="206"/>
    </location>
</feature>
<dbReference type="AlphaFoldDB" id="A0A4Q8AJG4"/>
<protein>
    <submittedName>
        <fullName evidence="2">Nucleoside-diphosphate-sugar epimerase</fullName>
    </submittedName>
</protein>
<dbReference type="Pfam" id="PF01370">
    <property type="entry name" value="Epimerase"/>
    <property type="match status" value="1"/>
</dbReference>
<dbReference type="GO" id="GO:0004029">
    <property type="term" value="F:aldehyde dehydrogenase (NAD+) activity"/>
    <property type="evidence" value="ECO:0007669"/>
    <property type="project" value="TreeGrafter"/>
</dbReference>
<dbReference type="PANTHER" id="PTHR48079:SF6">
    <property type="entry name" value="NAD(P)-BINDING DOMAIN-CONTAINING PROTEIN-RELATED"/>
    <property type="match status" value="1"/>
</dbReference>
<organism evidence="2 3">
    <name type="scientific">Microterricola gilva</name>
    <dbReference type="NCBI Taxonomy" id="393267"/>
    <lineage>
        <taxon>Bacteria</taxon>
        <taxon>Bacillati</taxon>
        <taxon>Actinomycetota</taxon>
        <taxon>Actinomycetes</taxon>
        <taxon>Micrococcales</taxon>
        <taxon>Microbacteriaceae</taxon>
        <taxon>Microterricola</taxon>
    </lineage>
</organism>
<evidence type="ECO:0000313" key="3">
    <source>
        <dbReference type="Proteomes" id="UP000291483"/>
    </source>
</evidence>
<reference evidence="2 3" key="1">
    <citation type="submission" date="2019-02" db="EMBL/GenBank/DDBJ databases">
        <title>Sequencing the genomes of 1000 actinobacteria strains.</title>
        <authorList>
            <person name="Klenk H.-P."/>
        </authorList>
    </citation>
    <scope>NUCLEOTIDE SEQUENCE [LARGE SCALE GENOMIC DNA]</scope>
    <source>
        <strain evidence="2 3">DSM 18319</strain>
    </source>
</reference>
<dbReference type="OrthoDB" id="7941246at2"/>
<dbReference type="GO" id="GO:0005737">
    <property type="term" value="C:cytoplasm"/>
    <property type="evidence" value="ECO:0007669"/>
    <property type="project" value="TreeGrafter"/>
</dbReference>
<sequence length="331" mass="35159">MKILILGGTAWLGREIAREALARGHAVTALARGESGSVPDAVTHVVADRSRPGAYAEVADRDWDAVVEISWQPAFVRDALAALGDRAAHWTLISSTSVYASAAEIGADESAATFAPLQGDRAERAEYGEAKAAVEQASRAAVDEKLLIVRPGLIGGPGDETGRSGAWVARAARAPGAPLLVPDEPSMPTQVVDVRDLVAFVVDSAERRLHGIVNAVGPVVPLGEWIEESRRIGGHGGELVVASSAWLLANGVEEFMGEESLALWLPDPDYLGFSARSGRAAEAEGLTHRPRSELLGDVLEWERSRGLDRPRRAGLSAEREAELLQRHAASD</sequence>
<dbReference type="EMBL" id="SHLC01000001">
    <property type="protein sequence ID" value="RZU63919.1"/>
    <property type="molecule type" value="Genomic_DNA"/>
</dbReference>
<gene>
    <name evidence="2" type="ORF">EV379_0208</name>
</gene>
<proteinExistence type="predicted"/>
<dbReference type="Proteomes" id="UP000291483">
    <property type="component" value="Unassembled WGS sequence"/>
</dbReference>
<keyword evidence="3" id="KW-1185">Reference proteome</keyword>
<dbReference type="RefSeq" id="WP_130504517.1">
    <property type="nucleotide sequence ID" value="NZ_SHLC01000001.1"/>
</dbReference>
<dbReference type="PANTHER" id="PTHR48079">
    <property type="entry name" value="PROTEIN YEEZ"/>
    <property type="match status" value="1"/>
</dbReference>